<name>A0A846XBY5_9NOCA</name>
<dbReference type="Pfam" id="PF00571">
    <property type="entry name" value="CBS"/>
    <property type="match status" value="1"/>
</dbReference>
<evidence type="ECO:0000259" key="1">
    <source>
        <dbReference type="Pfam" id="PF00571"/>
    </source>
</evidence>
<dbReference type="Gene3D" id="3.10.580.10">
    <property type="entry name" value="CBS-domain"/>
    <property type="match status" value="1"/>
</dbReference>
<accession>A0A846XBY5</accession>
<dbReference type="AlphaFoldDB" id="A0A846XBY5"/>
<dbReference type="InterPro" id="IPR046342">
    <property type="entry name" value="CBS_dom_sf"/>
</dbReference>
<evidence type="ECO:0000313" key="3">
    <source>
        <dbReference type="Proteomes" id="UP000565715"/>
    </source>
</evidence>
<proteinExistence type="predicted"/>
<dbReference type="InterPro" id="IPR000644">
    <property type="entry name" value="CBS_dom"/>
</dbReference>
<dbReference type="Proteomes" id="UP000565715">
    <property type="component" value="Unassembled WGS sequence"/>
</dbReference>
<dbReference type="SUPFAM" id="SSF54631">
    <property type="entry name" value="CBS-domain pair"/>
    <property type="match status" value="1"/>
</dbReference>
<feature type="domain" description="CBS" evidence="1">
    <location>
        <begin position="66"/>
        <end position="110"/>
    </location>
</feature>
<dbReference type="RefSeq" id="WP_068048676.1">
    <property type="nucleotide sequence ID" value="NZ_JAAXOO010000002.1"/>
</dbReference>
<keyword evidence="3" id="KW-1185">Reference proteome</keyword>
<gene>
    <name evidence="2" type="ORF">HGA13_07550</name>
</gene>
<protein>
    <submittedName>
        <fullName evidence="2">CBS domain-containing protein</fullName>
    </submittedName>
</protein>
<comment type="caution">
    <text evidence="2">The sequence shown here is derived from an EMBL/GenBank/DDBJ whole genome shotgun (WGS) entry which is preliminary data.</text>
</comment>
<dbReference type="EMBL" id="JAAXOO010000002">
    <property type="protein sequence ID" value="NKY32927.1"/>
    <property type="molecule type" value="Genomic_DNA"/>
</dbReference>
<evidence type="ECO:0000313" key="2">
    <source>
        <dbReference type="EMBL" id="NKY32927.1"/>
    </source>
</evidence>
<reference evidence="2 3" key="1">
    <citation type="submission" date="2020-04" db="EMBL/GenBank/DDBJ databases">
        <title>MicrobeNet Type strains.</title>
        <authorList>
            <person name="Nicholson A.C."/>
        </authorList>
    </citation>
    <scope>NUCLEOTIDE SEQUENCE [LARGE SCALE GENOMIC DNA]</scope>
    <source>
        <strain evidence="2 3">DSM 45078</strain>
    </source>
</reference>
<organism evidence="2 3">
    <name type="scientific">Nocardia speluncae</name>
    <dbReference type="NCBI Taxonomy" id="419477"/>
    <lineage>
        <taxon>Bacteria</taxon>
        <taxon>Bacillati</taxon>
        <taxon>Actinomycetota</taxon>
        <taxon>Actinomycetes</taxon>
        <taxon>Mycobacteriales</taxon>
        <taxon>Nocardiaceae</taxon>
        <taxon>Nocardia</taxon>
    </lineage>
</organism>
<sequence>MRPIRSITHRDVTCRGQSDTMTTAARQIRQHGIVTDRENVVKCLAVEPDPDSWTSGSLLQGTMLRSVDIDSDVSDALTVSQGCRIRRLPVTEQDRLVGILTEAGFARALPDETVGRFIEAISEARPLSGREPAVPEHDSR</sequence>